<evidence type="ECO:0000256" key="7">
    <source>
        <dbReference type="ARBA" id="ARBA00032166"/>
    </source>
</evidence>
<dbReference type="InterPro" id="IPR007356">
    <property type="entry name" value="tRNA_m1G_MeTrfase_euk"/>
</dbReference>
<dbReference type="GO" id="GO:0005634">
    <property type="term" value="C:nucleus"/>
    <property type="evidence" value="ECO:0007669"/>
    <property type="project" value="TreeGrafter"/>
</dbReference>
<evidence type="ECO:0000259" key="10">
    <source>
        <dbReference type="PROSITE" id="PS51675"/>
    </source>
</evidence>
<evidence type="ECO:0000256" key="2">
    <source>
        <dbReference type="ARBA" id="ARBA00020451"/>
    </source>
</evidence>
<dbReference type="EMBL" id="GL945431">
    <property type="protein sequence ID" value="EGO28112.1"/>
    <property type="molecule type" value="Genomic_DNA"/>
</dbReference>
<sequence>MDSQVTSFSPPSVAEENTGGQTGDNQGDVVHLIDSADKEPEQEPLSKKARKKAAKAAYLASVKLERRAREKEAKKRKKQAERERKMAQGEVGDGKSSAEASSGPGERRRKRRKLGQGDEGEGVNVFAAKVVVDLGFDELMSEKEITSLTSQLAYTYSANRHAARPFSGLIFSSLGGRTRTRLDAMNDAGYRRWIGTEWWEEGYERLWTDGDIVKEQNSVEGDGSLETPGLPEHLPEKKTEKEVDDARESVVYLTADSVDELEELKEGETYIIGGICDHNRYKNLCLNKASESKIRHARLPIGRYIASLTTRKVLTVNQVFEILVKWVEGRDWEEAFWSVIPRRKFQNGAERDEENKGVDGGGDAEGKGDGGHEVEEALDG</sequence>
<dbReference type="GO" id="GO:0052905">
    <property type="term" value="F:tRNA (guanosine(9)-N1)-methyltransferase activity"/>
    <property type="evidence" value="ECO:0007669"/>
    <property type="project" value="UniProtKB-EC"/>
</dbReference>
<name>F8NP13_SERL9</name>
<comment type="catalytic activity">
    <reaction evidence="8">
        <text>guanosine(9) in tRNA + S-adenosyl-L-methionine = N(1)-methylguanosine(9) in tRNA + S-adenosyl-L-homocysteine + H(+)</text>
        <dbReference type="Rhea" id="RHEA:43156"/>
        <dbReference type="Rhea" id="RHEA-COMP:10367"/>
        <dbReference type="Rhea" id="RHEA-COMP:10368"/>
        <dbReference type="ChEBI" id="CHEBI:15378"/>
        <dbReference type="ChEBI" id="CHEBI:57856"/>
        <dbReference type="ChEBI" id="CHEBI:59789"/>
        <dbReference type="ChEBI" id="CHEBI:73542"/>
        <dbReference type="ChEBI" id="CHEBI:74269"/>
        <dbReference type="EC" id="2.1.1.221"/>
    </reaction>
</comment>
<feature type="region of interest" description="Disordered" evidence="9">
    <location>
        <begin position="348"/>
        <end position="380"/>
    </location>
</feature>
<dbReference type="PROSITE" id="PS51675">
    <property type="entry name" value="SAM_MT_TRM10"/>
    <property type="match status" value="1"/>
</dbReference>
<dbReference type="Gene3D" id="3.40.1280.30">
    <property type="match status" value="1"/>
</dbReference>
<protein>
    <recommendedName>
        <fullName evidence="2">tRNA (guanine(9)-N1)-methyltransferase</fullName>
        <ecNumber evidence="1">2.1.1.221</ecNumber>
    </recommendedName>
    <alternativeName>
        <fullName evidence="7">tRNA methyltransferase 10</fullName>
    </alternativeName>
    <alternativeName>
        <fullName evidence="6">tRNA(m1G9)-methyltransferase</fullName>
    </alternativeName>
</protein>
<evidence type="ECO:0000313" key="11">
    <source>
        <dbReference type="EMBL" id="EGO28112.1"/>
    </source>
</evidence>
<dbReference type="InterPro" id="IPR028564">
    <property type="entry name" value="MT_TRM10-typ"/>
</dbReference>
<dbReference type="PANTHER" id="PTHR13563:SF13">
    <property type="entry name" value="TRNA METHYLTRANSFERASE 10 HOMOLOG A"/>
    <property type="match status" value="1"/>
</dbReference>
<keyword evidence="4" id="KW-0808">Transferase</keyword>
<evidence type="ECO:0000256" key="4">
    <source>
        <dbReference type="ARBA" id="ARBA00022679"/>
    </source>
</evidence>
<feature type="region of interest" description="Disordered" evidence="9">
    <location>
        <begin position="1"/>
        <end position="118"/>
    </location>
</feature>
<keyword evidence="3" id="KW-0489">Methyltransferase</keyword>
<dbReference type="GO" id="GO:0000049">
    <property type="term" value="F:tRNA binding"/>
    <property type="evidence" value="ECO:0007669"/>
    <property type="project" value="TreeGrafter"/>
</dbReference>
<feature type="compositionally biased region" description="Basic and acidic residues" evidence="9">
    <location>
        <begin position="34"/>
        <end position="46"/>
    </location>
</feature>
<dbReference type="RefSeq" id="XP_007316203.1">
    <property type="nucleotide sequence ID" value="XM_007316141.1"/>
</dbReference>
<dbReference type="InterPro" id="IPR038459">
    <property type="entry name" value="MT_TRM10-typ_sf"/>
</dbReference>
<evidence type="ECO:0000256" key="9">
    <source>
        <dbReference type="SAM" id="MobiDB-lite"/>
    </source>
</evidence>
<dbReference type="Proteomes" id="UP000008064">
    <property type="component" value="Unassembled WGS sequence"/>
</dbReference>
<feature type="region of interest" description="Disordered" evidence="9">
    <location>
        <begin position="219"/>
        <end position="241"/>
    </location>
</feature>
<evidence type="ECO:0000256" key="8">
    <source>
        <dbReference type="ARBA" id="ARBA00048434"/>
    </source>
</evidence>
<evidence type="ECO:0000256" key="3">
    <source>
        <dbReference type="ARBA" id="ARBA00022603"/>
    </source>
</evidence>
<evidence type="ECO:0000256" key="1">
    <source>
        <dbReference type="ARBA" id="ARBA00012797"/>
    </source>
</evidence>
<feature type="compositionally biased region" description="Basic and acidic residues" evidence="9">
    <location>
        <begin position="63"/>
        <end position="73"/>
    </location>
</feature>
<dbReference type="PANTHER" id="PTHR13563">
    <property type="entry name" value="TRNA (GUANINE-9-) METHYLTRANSFERASE"/>
    <property type="match status" value="1"/>
</dbReference>
<dbReference type="KEGG" id="sla:SERLADRAFT_462631"/>
<dbReference type="GeneID" id="18818408"/>
<feature type="compositionally biased region" description="Basic and acidic residues" evidence="9">
    <location>
        <begin position="364"/>
        <end position="380"/>
    </location>
</feature>
<accession>F8NP13</accession>
<evidence type="ECO:0000256" key="6">
    <source>
        <dbReference type="ARBA" id="ARBA00031792"/>
    </source>
</evidence>
<keyword evidence="5" id="KW-0949">S-adenosyl-L-methionine</keyword>
<dbReference type="GO" id="GO:0002939">
    <property type="term" value="P:tRNA N1-guanine methylation"/>
    <property type="evidence" value="ECO:0007669"/>
    <property type="project" value="TreeGrafter"/>
</dbReference>
<feature type="compositionally biased region" description="Polar residues" evidence="9">
    <location>
        <begin position="1"/>
        <end position="10"/>
    </location>
</feature>
<gene>
    <name evidence="11" type="ORF">SERLADRAFT_462631</name>
</gene>
<reference evidence="11" key="1">
    <citation type="submission" date="2011-04" db="EMBL/GenBank/DDBJ databases">
        <title>Evolution of plant cell wall degrading machinery underlies the functional diversity of forest fungi.</title>
        <authorList>
            <consortium name="US DOE Joint Genome Institute (JGI-PGF)"/>
            <person name="Eastwood D.C."/>
            <person name="Floudas D."/>
            <person name="Binder M."/>
            <person name="Majcherczyk A."/>
            <person name="Schneider P."/>
            <person name="Aerts A."/>
            <person name="Asiegbu F.O."/>
            <person name="Baker S.E."/>
            <person name="Barry K."/>
            <person name="Bendiksby M."/>
            <person name="Blumentritt M."/>
            <person name="Coutinho P.M."/>
            <person name="Cullen D."/>
            <person name="Cullen D."/>
            <person name="Gathman A."/>
            <person name="Goodell B."/>
            <person name="Henrissat B."/>
            <person name="Ihrmark K."/>
            <person name="Kauserud H."/>
            <person name="Kohler A."/>
            <person name="LaButti K."/>
            <person name="Lapidus A."/>
            <person name="Lavin J.L."/>
            <person name="Lee Y.-H."/>
            <person name="Lindquist E."/>
            <person name="Lilly W."/>
            <person name="Lucas S."/>
            <person name="Morin E."/>
            <person name="Murat C."/>
            <person name="Oguiza J.A."/>
            <person name="Park J."/>
            <person name="Pisabarro A.G."/>
            <person name="Riley R."/>
            <person name="Rosling A."/>
            <person name="Salamov A."/>
            <person name="Schmidt O."/>
            <person name="Schmutz J."/>
            <person name="Skrede I."/>
            <person name="Stenlid J."/>
            <person name="Wiebenga A."/>
            <person name="Xie X."/>
            <person name="Kues U."/>
            <person name="Hibbett D.S."/>
            <person name="Hoffmeister D."/>
            <person name="Hogberg N."/>
            <person name="Martin F."/>
            <person name="Grigoriev I.V."/>
            <person name="Watkinson S.C."/>
        </authorList>
    </citation>
    <scope>NUCLEOTIDE SEQUENCE</scope>
    <source>
        <strain evidence="11">S7.9</strain>
    </source>
</reference>
<evidence type="ECO:0000256" key="5">
    <source>
        <dbReference type="ARBA" id="ARBA00022691"/>
    </source>
</evidence>
<organism>
    <name type="scientific">Serpula lacrymans var. lacrymans (strain S7.9)</name>
    <name type="common">Dry rot fungus</name>
    <dbReference type="NCBI Taxonomy" id="578457"/>
    <lineage>
        <taxon>Eukaryota</taxon>
        <taxon>Fungi</taxon>
        <taxon>Dikarya</taxon>
        <taxon>Basidiomycota</taxon>
        <taxon>Agaricomycotina</taxon>
        <taxon>Agaricomycetes</taxon>
        <taxon>Agaricomycetidae</taxon>
        <taxon>Boletales</taxon>
        <taxon>Coniophorineae</taxon>
        <taxon>Serpulaceae</taxon>
        <taxon>Serpula</taxon>
    </lineage>
</organism>
<feature type="domain" description="SAM-dependent MTase TRM10-type" evidence="10">
    <location>
        <begin position="110"/>
        <end position="347"/>
    </location>
</feature>
<dbReference type="EC" id="2.1.1.221" evidence="1"/>
<proteinExistence type="predicted"/>
<dbReference type="AlphaFoldDB" id="F8NP13"/>
<dbReference type="CDD" id="cd18089">
    <property type="entry name" value="SPOUT_Trm10-like"/>
    <property type="match status" value="1"/>
</dbReference>
<dbReference type="HOGENOM" id="CLU_034384_1_1_1"/>
<dbReference type="OrthoDB" id="278300at2759"/>